<dbReference type="Pfam" id="PF12650">
    <property type="entry name" value="DUF3784"/>
    <property type="match status" value="1"/>
</dbReference>
<dbReference type="EMBL" id="DYWI01000162">
    <property type="protein sequence ID" value="HJF66114.1"/>
    <property type="molecule type" value="Genomic_DNA"/>
</dbReference>
<dbReference type="InterPro" id="IPR017259">
    <property type="entry name" value="UCP037672"/>
</dbReference>
<evidence type="ECO:0000313" key="2">
    <source>
        <dbReference type="EMBL" id="HJF66114.1"/>
    </source>
</evidence>
<proteinExistence type="predicted"/>
<evidence type="ECO:0000256" key="1">
    <source>
        <dbReference type="SAM" id="Phobius"/>
    </source>
</evidence>
<comment type="caution">
    <text evidence="2">The sequence shown here is derived from an EMBL/GenBank/DDBJ whole genome shotgun (WGS) entry which is preliminary data.</text>
</comment>
<keyword evidence="1" id="KW-0472">Membrane</keyword>
<feature type="transmembrane region" description="Helical" evidence="1">
    <location>
        <begin position="53"/>
        <end position="75"/>
    </location>
</feature>
<sequence>MTIFALLMLFALLFLVLGVQFMRGKWLNLIAGNNFVSKEEMKTSYQRRLGRLVAAPMFAAACALAFQAASVLLRFNGMDDMAATTDILMGACYVACMVLLVVVMVKANKR</sequence>
<reference evidence="2" key="2">
    <citation type="submission" date="2021-09" db="EMBL/GenBank/DDBJ databases">
        <authorList>
            <person name="Gilroy R."/>
        </authorList>
    </citation>
    <scope>NUCLEOTIDE SEQUENCE</scope>
    <source>
        <strain evidence="2">ChiGjej6B6-11269</strain>
    </source>
</reference>
<gene>
    <name evidence="2" type="ORF">K8U77_08400</name>
</gene>
<feature type="transmembrane region" description="Helical" evidence="1">
    <location>
        <begin position="87"/>
        <end position="105"/>
    </location>
</feature>
<organism evidence="2 3">
    <name type="scientific">Slackia equolifaciens</name>
    <dbReference type="NCBI Taxonomy" id="498718"/>
    <lineage>
        <taxon>Bacteria</taxon>
        <taxon>Bacillati</taxon>
        <taxon>Actinomycetota</taxon>
        <taxon>Coriobacteriia</taxon>
        <taxon>Eggerthellales</taxon>
        <taxon>Eggerthellaceae</taxon>
        <taxon>Slackia</taxon>
    </lineage>
</organism>
<keyword evidence="1" id="KW-1133">Transmembrane helix</keyword>
<dbReference type="AlphaFoldDB" id="A0A9D2UXW2"/>
<accession>A0A9D2UXW2</accession>
<evidence type="ECO:0000313" key="3">
    <source>
        <dbReference type="Proteomes" id="UP000786989"/>
    </source>
</evidence>
<name>A0A9D2UXW2_9ACTN</name>
<reference evidence="2" key="1">
    <citation type="journal article" date="2021" name="PeerJ">
        <title>Extensive microbial diversity within the chicken gut microbiome revealed by metagenomics and culture.</title>
        <authorList>
            <person name="Gilroy R."/>
            <person name="Ravi A."/>
            <person name="Getino M."/>
            <person name="Pursley I."/>
            <person name="Horton D.L."/>
            <person name="Alikhan N.F."/>
            <person name="Baker D."/>
            <person name="Gharbi K."/>
            <person name="Hall N."/>
            <person name="Watson M."/>
            <person name="Adriaenssens E.M."/>
            <person name="Foster-Nyarko E."/>
            <person name="Jarju S."/>
            <person name="Secka A."/>
            <person name="Antonio M."/>
            <person name="Oren A."/>
            <person name="Chaudhuri R.R."/>
            <person name="La Ragione R."/>
            <person name="Hildebrand F."/>
            <person name="Pallen M.J."/>
        </authorList>
    </citation>
    <scope>NUCLEOTIDE SEQUENCE</scope>
    <source>
        <strain evidence="2">ChiGjej6B6-11269</strain>
    </source>
</reference>
<dbReference type="Proteomes" id="UP000786989">
    <property type="component" value="Unassembled WGS sequence"/>
</dbReference>
<protein>
    <submittedName>
        <fullName evidence="2">DUF3784 domain-containing protein</fullName>
    </submittedName>
</protein>
<keyword evidence="1" id="KW-0812">Transmembrane</keyword>